<dbReference type="FunFam" id="3.30.70.1050:FF:000004">
    <property type="entry name" value="Trigger factor"/>
    <property type="match status" value="1"/>
</dbReference>
<dbReference type="GO" id="GO:0051083">
    <property type="term" value="P:'de novo' cotranslational protein folding"/>
    <property type="evidence" value="ECO:0007669"/>
    <property type="project" value="TreeGrafter"/>
</dbReference>
<dbReference type="PANTHER" id="PTHR30560">
    <property type="entry name" value="TRIGGER FACTOR CHAPERONE AND PEPTIDYL-PROLYL CIS/TRANS ISOMERASE"/>
    <property type="match status" value="1"/>
</dbReference>
<comment type="caution">
    <text evidence="9">The sequence shown here is derived from an EMBL/GenBank/DDBJ whole genome shotgun (WGS) entry which is preliminary data.</text>
</comment>
<reference evidence="9" key="1">
    <citation type="journal article" date="2022" name="Plant J.">
        <title>Strategies of tolerance reflected in two North American maple genomes.</title>
        <authorList>
            <person name="McEvoy S.L."/>
            <person name="Sezen U.U."/>
            <person name="Trouern-Trend A."/>
            <person name="McMahon S.M."/>
            <person name="Schaberg P.G."/>
            <person name="Yang J."/>
            <person name="Wegrzyn J.L."/>
            <person name="Swenson N.G."/>
        </authorList>
    </citation>
    <scope>NUCLEOTIDE SEQUENCE</scope>
    <source>
        <strain evidence="9">91603</strain>
    </source>
</reference>
<dbReference type="InterPro" id="IPR036611">
    <property type="entry name" value="Trigger_fac_ribosome-bd_sf"/>
</dbReference>
<evidence type="ECO:0000256" key="1">
    <source>
        <dbReference type="ARBA" id="ARBA00000971"/>
    </source>
</evidence>
<comment type="function">
    <text evidence="7">Involved in protein export. Acts as a chaperone by maintaining the newly synthesized protein in an open conformation. Functions as a peptidyl-prolyl cis-trans isomerase.</text>
</comment>
<evidence type="ECO:0000313" key="10">
    <source>
        <dbReference type="Proteomes" id="UP001064489"/>
    </source>
</evidence>
<gene>
    <name evidence="9" type="ORF">LWI28_004656</name>
</gene>
<dbReference type="PANTHER" id="PTHR30560:SF5">
    <property type="entry name" value="OS09G0515400 PROTEIN"/>
    <property type="match status" value="1"/>
</dbReference>
<evidence type="ECO:0000256" key="7">
    <source>
        <dbReference type="ARBA" id="ARBA00024849"/>
    </source>
</evidence>
<dbReference type="SUPFAM" id="SSF102735">
    <property type="entry name" value="Trigger factor ribosome-binding domain"/>
    <property type="match status" value="1"/>
</dbReference>
<evidence type="ECO:0000256" key="3">
    <source>
        <dbReference type="ARBA" id="ARBA00013194"/>
    </source>
</evidence>
<dbReference type="GO" id="GO:0015031">
    <property type="term" value="P:protein transport"/>
    <property type="evidence" value="ECO:0007669"/>
    <property type="project" value="InterPro"/>
</dbReference>
<keyword evidence="6" id="KW-0413">Isomerase</keyword>
<dbReference type="EC" id="5.2.1.8" evidence="3"/>
<reference evidence="9" key="2">
    <citation type="submission" date="2023-02" db="EMBL/GenBank/DDBJ databases">
        <authorList>
            <person name="Swenson N.G."/>
            <person name="Wegrzyn J.L."/>
            <person name="Mcevoy S.L."/>
        </authorList>
    </citation>
    <scope>NUCLEOTIDE SEQUENCE</scope>
    <source>
        <strain evidence="9">91603</strain>
        <tissue evidence="9">Leaf</tissue>
    </source>
</reference>
<evidence type="ECO:0000256" key="4">
    <source>
        <dbReference type="ARBA" id="ARBA00023110"/>
    </source>
</evidence>
<keyword evidence="10" id="KW-1185">Reference proteome</keyword>
<dbReference type="GO" id="GO:0003755">
    <property type="term" value="F:peptidyl-prolyl cis-trans isomerase activity"/>
    <property type="evidence" value="ECO:0007669"/>
    <property type="project" value="UniProtKB-KW"/>
</dbReference>
<protein>
    <recommendedName>
        <fullName evidence="3">peptidylprolyl isomerase</fullName>
        <ecNumber evidence="3">5.2.1.8</ecNumber>
    </recommendedName>
</protein>
<evidence type="ECO:0000256" key="6">
    <source>
        <dbReference type="ARBA" id="ARBA00023235"/>
    </source>
</evidence>
<comment type="similarity">
    <text evidence="2">Belongs to the FKBP-type PPIase family. Tig subfamily.</text>
</comment>
<dbReference type="InterPro" id="IPR008881">
    <property type="entry name" value="Trigger_fac_ribosome-bd_bac"/>
</dbReference>
<dbReference type="InterPro" id="IPR005215">
    <property type="entry name" value="Trig_fac"/>
</dbReference>
<keyword evidence="4" id="KW-0697">Rotamase</keyword>
<proteinExistence type="inferred from homology"/>
<dbReference type="GO" id="GO:0043335">
    <property type="term" value="P:protein unfolding"/>
    <property type="evidence" value="ECO:0007669"/>
    <property type="project" value="TreeGrafter"/>
</dbReference>
<evidence type="ECO:0000256" key="2">
    <source>
        <dbReference type="ARBA" id="ARBA00005464"/>
    </source>
</evidence>
<sequence>MAMAVKTVFLSINPKIINHKQIVDVSIPRISCRRPCFFPLTTRRSHKYPKAAFAVLSAVEDVGVSSSQFEDFLVTTTGTNDARELKASIEVSGAKTRAIFDDVFDKMVAAAQPIPGFRRVKGGKTPNIPRDILLEVLGSSKVYKEVITEVINSTIAEYVEKEDLKVSTDLRVEQSFEELENMFEPDEKFSFDAVIKLQESASLVQNCPCFLNLVLNPGHLCFTL</sequence>
<dbReference type="AlphaFoldDB" id="A0AAD5JIT4"/>
<organism evidence="9 10">
    <name type="scientific">Acer negundo</name>
    <name type="common">Box elder</name>
    <dbReference type="NCBI Taxonomy" id="4023"/>
    <lineage>
        <taxon>Eukaryota</taxon>
        <taxon>Viridiplantae</taxon>
        <taxon>Streptophyta</taxon>
        <taxon>Embryophyta</taxon>
        <taxon>Tracheophyta</taxon>
        <taxon>Spermatophyta</taxon>
        <taxon>Magnoliopsida</taxon>
        <taxon>eudicotyledons</taxon>
        <taxon>Gunneridae</taxon>
        <taxon>Pentapetalae</taxon>
        <taxon>rosids</taxon>
        <taxon>malvids</taxon>
        <taxon>Sapindales</taxon>
        <taxon>Sapindaceae</taxon>
        <taxon>Hippocastanoideae</taxon>
        <taxon>Acereae</taxon>
        <taxon>Acer</taxon>
    </lineage>
</organism>
<comment type="catalytic activity">
    <reaction evidence="1">
        <text>[protein]-peptidylproline (omega=180) = [protein]-peptidylproline (omega=0)</text>
        <dbReference type="Rhea" id="RHEA:16237"/>
        <dbReference type="Rhea" id="RHEA-COMP:10747"/>
        <dbReference type="Rhea" id="RHEA-COMP:10748"/>
        <dbReference type="ChEBI" id="CHEBI:83833"/>
        <dbReference type="ChEBI" id="CHEBI:83834"/>
        <dbReference type="EC" id="5.2.1.8"/>
    </reaction>
</comment>
<evidence type="ECO:0000256" key="5">
    <source>
        <dbReference type="ARBA" id="ARBA00023186"/>
    </source>
</evidence>
<name>A0AAD5JIT4_ACENE</name>
<dbReference type="Pfam" id="PF05697">
    <property type="entry name" value="Trigger_N"/>
    <property type="match status" value="1"/>
</dbReference>
<accession>A0AAD5JIT4</accession>
<evidence type="ECO:0000259" key="8">
    <source>
        <dbReference type="Pfam" id="PF05697"/>
    </source>
</evidence>
<dbReference type="Gene3D" id="3.30.70.1050">
    <property type="entry name" value="Trigger factor ribosome-binding domain"/>
    <property type="match status" value="1"/>
</dbReference>
<feature type="domain" description="Trigger factor ribosome-binding bacterial" evidence="8">
    <location>
        <begin position="79"/>
        <end position="198"/>
    </location>
</feature>
<keyword evidence="5" id="KW-0143">Chaperone</keyword>
<dbReference type="GO" id="GO:0044183">
    <property type="term" value="F:protein folding chaperone"/>
    <property type="evidence" value="ECO:0007669"/>
    <property type="project" value="TreeGrafter"/>
</dbReference>
<dbReference type="Proteomes" id="UP001064489">
    <property type="component" value="Chromosome 1"/>
</dbReference>
<dbReference type="EMBL" id="JAJSOW010000003">
    <property type="protein sequence ID" value="KAI9194272.1"/>
    <property type="molecule type" value="Genomic_DNA"/>
</dbReference>
<evidence type="ECO:0000313" key="9">
    <source>
        <dbReference type="EMBL" id="KAI9194272.1"/>
    </source>
</evidence>
<dbReference type="GO" id="GO:0043022">
    <property type="term" value="F:ribosome binding"/>
    <property type="evidence" value="ECO:0007669"/>
    <property type="project" value="TreeGrafter"/>
</dbReference>